<dbReference type="EMBL" id="LAZR01010424">
    <property type="protein sequence ID" value="KKM67012.1"/>
    <property type="molecule type" value="Genomic_DNA"/>
</dbReference>
<proteinExistence type="predicted"/>
<name>A0A0F9MCT9_9ZZZZ</name>
<accession>A0A0F9MCT9</accession>
<protein>
    <submittedName>
        <fullName evidence="1">Uncharacterized protein</fullName>
    </submittedName>
</protein>
<evidence type="ECO:0000313" key="1">
    <source>
        <dbReference type="EMBL" id="KKM67012.1"/>
    </source>
</evidence>
<organism evidence="1">
    <name type="scientific">marine sediment metagenome</name>
    <dbReference type="NCBI Taxonomy" id="412755"/>
    <lineage>
        <taxon>unclassified sequences</taxon>
        <taxon>metagenomes</taxon>
        <taxon>ecological metagenomes</taxon>
    </lineage>
</organism>
<reference evidence="1" key="1">
    <citation type="journal article" date="2015" name="Nature">
        <title>Complex archaea that bridge the gap between prokaryotes and eukaryotes.</title>
        <authorList>
            <person name="Spang A."/>
            <person name="Saw J.H."/>
            <person name="Jorgensen S.L."/>
            <person name="Zaremba-Niedzwiedzka K."/>
            <person name="Martijn J."/>
            <person name="Lind A.E."/>
            <person name="van Eijk R."/>
            <person name="Schleper C."/>
            <person name="Guy L."/>
            <person name="Ettema T.J."/>
        </authorList>
    </citation>
    <scope>NUCLEOTIDE SEQUENCE</scope>
</reference>
<gene>
    <name evidence="1" type="ORF">LCGC14_1475280</name>
</gene>
<comment type="caution">
    <text evidence="1">The sequence shown here is derived from an EMBL/GenBank/DDBJ whole genome shotgun (WGS) entry which is preliminary data.</text>
</comment>
<sequence length="80" mass="9009">MITVICKDADSKTEEKNIYPCIKIHEDNGRKVLFVAPGDGYQIEEADGENNRGSDLMYHSASWVESLYTLYPGIIELKNA</sequence>
<dbReference type="AlphaFoldDB" id="A0A0F9MCT9"/>